<dbReference type="AlphaFoldDB" id="Q2RU96"/>
<evidence type="ECO:0000313" key="2">
    <source>
        <dbReference type="EMBL" id="ABC22299.1"/>
    </source>
</evidence>
<sequence length="87" mass="9600">MKPITILVVEDDPQSGVLVAAVLESMIPEGDLFDRRKTPRVPPGAWARVDVMIADPFFPLPPLRPPPESSKDTPVLEIRGAMGRRSR</sequence>
<name>Q2RU96_RHORT</name>
<dbReference type="PATRIC" id="fig|269796.9.peg.1570"/>
<accession>Q2RU96</accession>
<organism evidence="2 3">
    <name type="scientific">Rhodospirillum rubrum (strain ATCC 11170 / ATH 1.1.1 / DSM 467 / LMG 4362 / NCIMB 8255 / S1)</name>
    <dbReference type="NCBI Taxonomy" id="269796"/>
    <lineage>
        <taxon>Bacteria</taxon>
        <taxon>Pseudomonadati</taxon>
        <taxon>Pseudomonadota</taxon>
        <taxon>Alphaproteobacteria</taxon>
        <taxon>Rhodospirillales</taxon>
        <taxon>Rhodospirillaceae</taxon>
        <taxon>Rhodospirillum</taxon>
    </lineage>
</organism>
<evidence type="ECO:0000313" key="3">
    <source>
        <dbReference type="Proteomes" id="UP000001929"/>
    </source>
</evidence>
<gene>
    <name evidence="2" type="ordered locus">Rru_A1498</name>
</gene>
<protein>
    <submittedName>
        <fullName evidence="2">Uncharacterized protein</fullName>
    </submittedName>
</protein>
<keyword evidence="3" id="KW-1185">Reference proteome</keyword>
<feature type="region of interest" description="Disordered" evidence="1">
    <location>
        <begin position="62"/>
        <end position="87"/>
    </location>
</feature>
<dbReference type="HOGENOM" id="CLU_2481283_0_0_5"/>
<dbReference type="KEGG" id="rru:Rru_A1498"/>
<dbReference type="Proteomes" id="UP000001929">
    <property type="component" value="Chromosome"/>
</dbReference>
<evidence type="ECO:0000256" key="1">
    <source>
        <dbReference type="SAM" id="MobiDB-lite"/>
    </source>
</evidence>
<proteinExistence type="predicted"/>
<dbReference type="EnsemblBacteria" id="ABC22299">
    <property type="protein sequence ID" value="ABC22299"/>
    <property type="gene ID" value="Rru_A1498"/>
</dbReference>
<dbReference type="EMBL" id="CP000230">
    <property type="protein sequence ID" value="ABC22299.1"/>
    <property type="molecule type" value="Genomic_DNA"/>
</dbReference>
<reference evidence="2 3" key="1">
    <citation type="journal article" date="2011" name="Stand. Genomic Sci.">
        <title>Complete genome sequence of Rhodospirillum rubrum type strain (S1).</title>
        <authorList>
            <person name="Munk A.C."/>
            <person name="Copeland A."/>
            <person name="Lucas S."/>
            <person name="Lapidus A."/>
            <person name="Del Rio T.G."/>
            <person name="Barry K."/>
            <person name="Detter J.C."/>
            <person name="Hammon N."/>
            <person name="Israni S."/>
            <person name="Pitluck S."/>
            <person name="Brettin T."/>
            <person name="Bruce D."/>
            <person name="Han C."/>
            <person name="Tapia R."/>
            <person name="Gilna P."/>
            <person name="Schmutz J."/>
            <person name="Larimer F."/>
            <person name="Land M."/>
            <person name="Kyrpides N.C."/>
            <person name="Mavromatis K."/>
            <person name="Richardson P."/>
            <person name="Rohde M."/>
            <person name="Goker M."/>
            <person name="Klenk H.P."/>
            <person name="Zhang Y."/>
            <person name="Roberts G.P."/>
            <person name="Reslewic S."/>
            <person name="Schwartz D.C."/>
        </authorList>
    </citation>
    <scope>NUCLEOTIDE SEQUENCE [LARGE SCALE GENOMIC DNA]</scope>
    <source>
        <strain evidence="3">ATCC 11170 / ATH 1.1.1 / DSM 467 / LMG 4362 / NCIMB 8255 / S1</strain>
    </source>
</reference>
<dbReference type="RefSeq" id="WP_011389252.1">
    <property type="nucleotide sequence ID" value="NC_007643.1"/>
</dbReference>